<dbReference type="EMBL" id="CP075371">
    <property type="protein sequence ID" value="QVT79026.1"/>
    <property type="molecule type" value="Genomic_DNA"/>
</dbReference>
<dbReference type="PROSITE" id="PS51736">
    <property type="entry name" value="RECOMBINASES_3"/>
    <property type="match status" value="1"/>
</dbReference>
<reference evidence="4 5" key="1">
    <citation type="submission" date="2021-05" db="EMBL/GenBank/DDBJ databases">
        <title>Complete genome of Nocardioides aquaticus KCTC 9944T isolated from meromictic and hypersaline Ekho Lake, Antarctica.</title>
        <authorList>
            <person name="Hwang K."/>
            <person name="Kim K.M."/>
            <person name="Choe H."/>
        </authorList>
    </citation>
    <scope>NUCLEOTIDE SEQUENCE [LARGE SCALE GENOMIC DNA]</scope>
    <source>
        <strain evidence="4 5">KCTC 9944</strain>
    </source>
</reference>
<dbReference type="Gene3D" id="3.90.1750.20">
    <property type="entry name" value="Putative Large Serine Recombinase, Chain B, Domain 2"/>
    <property type="match status" value="1"/>
</dbReference>
<dbReference type="InterPro" id="IPR011109">
    <property type="entry name" value="DNA_bind_recombinase_dom"/>
</dbReference>
<dbReference type="InterPro" id="IPR006119">
    <property type="entry name" value="Resolv_N"/>
</dbReference>
<evidence type="ECO:0000313" key="5">
    <source>
        <dbReference type="Proteomes" id="UP000679307"/>
    </source>
</evidence>
<dbReference type="Proteomes" id="UP000679307">
    <property type="component" value="Chromosome"/>
</dbReference>
<accession>A0ABX8EEU8</accession>
<dbReference type="CDD" id="cd00338">
    <property type="entry name" value="Ser_Recombinase"/>
    <property type="match status" value="1"/>
</dbReference>
<evidence type="ECO:0000313" key="4">
    <source>
        <dbReference type="EMBL" id="QVT79026.1"/>
    </source>
</evidence>
<dbReference type="PANTHER" id="PTHR30461:SF23">
    <property type="entry name" value="DNA RECOMBINASE-RELATED"/>
    <property type="match status" value="1"/>
</dbReference>
<dbReference type="Gene3D" id="3.40.50.1390">
    <property type="entry name" value="Resolvase, N-terminal catalytic domain"/>
    <property type="match status" value="1"/>
</dbReference>
<dbReference type="InterPro" id="IPR050639">
    <property type="entry name" value="SSR_resolvase"/>
</dbReference>
<evidence type="ECO:0000256" key="1">
    <source>
        <dbReference type="SAM" id="MobiDB-lite"/>
    </source>
</evidence>
<name>A0ABX8EEU8_9ACTN</name>
<gene>
    <name evidence="4" type="primary">yneB</name>
    <name evidence="4" type="ORF">ENKNEFLB_01406</name>
</gene>
<organism evidence="4 5">
    <name type="scientific">Nocardioides aquaticus</name>
    <dbReference type="NCBI Taxonomy" id="160826"/>
    <lineage>
        <taxon>Bacteria</taxon>
        <taxon>Bacillati</taxon>
        <taxon>Actinomycetota</taxon>
        <taxon>Actinomycetes</taxon>
        <taxon>Propionibacteriales</taxon>
        <taxon>Nocardioidaceae</taxon>
        <taxon>Nocardioides</taxon>
    </lineage>
</organism>
<sequence length="456" mass="49419">MKRAAIYCRISRDAEQDGLGVARQEEDCRAIVEREGWSLVEPPFVDNDISASSLSKKPRPQYEAMLDAVRAGQVDVIVAYSNSRLTRRPAQWIELIVLANQGKMQIQTVASGSHDLTTADGRAVAITVAAWDAAEAERTGERLQRKFLEKAQAGSVNQGTRPFGWAEDKRRLHPKEGRLLRAAVEDVIDGVPLREVARRWNAAGVTTTRGKEWNHTAVRQVLRNPRLAGWRTHQGGHARDAGGERVRGVWTPMVDQATFDALQAALDGRAPRTRRGAQKTLLSGVARCGECGARMHGYRTPAGHAYACKVEGSGHSVTIAGRQTDALVTAVVAGRLRTGDLTGATAAPAAWPGEARLAAIPGQVKELMTAFQGGVLSAAVVFPQVQALEAEQGRLEAERPAAAPRPVTASPDDFPDLDLDRRRAVVDTVVEAVVVARAPSRGTRFSDDRLQVVWRA</sequence>
<dbReference type="InterPro" id="IPR038109">
    <property type="entry name" value="DNA_bind_recomb_sf"/>
</dbReference>
<feature type="domain" description="Recombinase" evidence="3">
    <location>
        <begin position="162"/>
        <end position="272"/>
    </location>
</feature>
<dbReference type="Pfam" id="PF00239">
    <property type="entry name" value="Resolvase"/>
    <property type="match status" value="1"/>
</dbReference>
<dbReference type="InterPro" id="IPR036162">
    <property type="entry name" value="Resolvase-like_N_sf"/>
</dbReference>
<evidence type="ECO:0000259" key="3">
    <source>
        <dbReference type="PROSITE" id="PS51737"/>
    </source>
</evidence>
<dbReference type="SUPFAM" id="SSF53041">
    <property type="entry name" value="Resolvase-like"/>
    <property type="match status" value="1"/>
</dbReference>
<proteinExistence type="predicted"/>
<dbReference type="SMART" id="SM00857">
    <property type="entry name" value="Resolvase"/>
    <property type="match status" value="1"/>
</dbReference>
<protein>
    <submittedName>
        <fullName evidence="4">Resolvase YneB</fullName>
    </submittedName>
</protein>
<dbReference type="PANTHER" id="PTHR30461">
    <property type="entry name" value="DNA-INVERTASE FROM LAMBDOID PROPHAGE"/>
    <property type="match status" value="1"/>
</dbReference>
<keyword evidence="5" id="KW-1185">Reference proteome</keyword>
<dbReference type="Pfam" id="PF07508">
    <property type="entry name" value="Recombinase"/>
    <property type="match status" value="1"/>
</dbReference>
<feature type="region of interest" description="Disordered" evidence="1">
    <location>
        <begin position="395"/>
        <end position="414"/>
    </location>
</feature>
<evidence type="ECO:0000259" key="2">
    <source>
        <dbReference type="PROSITE" id="PS51736"/>
    </source>
</evidence>
<feature type="domain" description="Resolvase/invertase-type recombinase catalytic" evidence="2">
    <location>
        <begin position="3"/>
        <end position="154"/>
    </location>
</feature>
<dbReference type="RefSeq" id="WP_214058529.1">
    <property type="nucleotide sequence ID" value="NZ_BAAAHS010000184.1"/>
</dbReference>
<dbReference type="PROSITE" id="PS51737">
    <property type="entry name" value="RECOMBINASE_DNA_BIND"/>
    <property type="match status" value="1"/>
</dbReference>